<evidence type="ECO:0000313" key="2">
    <source>
        <dbReference type="Proteomes" id="UP000576645"/>
    </source>
</evidence>
<dbReference type="AlphaFoldDB" id="A0AAP7DFF9"/>
<evidence type="ECO:0000313" key="1">
    <source>
        <dbReference type="EMBL" id="NOJ25301.1"/>
    </source>
</evidence>
<name>A0AAP7DFF9_9VIBR</name>
<protein>
    <recommendedName>
        <fullName evidence="3">SH3 domain-containing protein</fullName>
    </recommendedName>
</protein>
<evidence type="ECO:0008006" key="3">
    <source>
        <dbReference type="Google" id="ProtNLM"/>
    </source>
</evidence>
<comment type="caution">
    <text evidence="1">The sequence shown here is derived from an EMBL/GenBank/DDBJ whole genome shotgun (WGS) entry which is preliminary data.</text>
</comment>
<dbReference type="Proteomes" id="UP000576645">
    <property type="component" value="Unassembled WGS sequence"/>
</dbReference>
<dbReference type="EMBL" id="VTXP01000015">
    <property type="protein sequence ID" value="NOJ25301.1"/>
    <property type="molecule type" value="Genomic_DNA"/>
</dbReference>
<dbReference type="RefSeq" id="WP_171353799.1">
    <property type="nucleotide sequence ID" value="NZ_VTXP01000015.1"/>
</dbReference>
<reference evidence="1 2" key="1">
    <citation type="submission" date="2019-09" db="EMBL/GenBank/DDBJ databases">
        <title>Draft genome sequencing and comparative genomics of hatchery-associated Vibrios.</title>
        <authorList>
            <person name="Kehlet-Delgado H."/>
            <person name="Mueller R.S."/>
        </authorList>
    </citation>
    <scope>NUCLEOTIDE SEQUENCE [LARGE SCALE GENOMIC DNA]</scope>
    <source>
        <strain evidence="1 2">09-121-3</strain>
    </source>
</reference>
<proteinExistence type="predicted"/>
<organism evidence="1 2">
    <name type="scientific">Vibrio coralliilyticus</name>
    <dbReference type="NCBI Taxonomy" id="190893"/>
    <lineage>
        <taxon>Bacteria</taxon>
        <taxon>Pseudomonadati</taxon>
        <taxon>Pseudomonadota</taxon>
        <taxon>Gammaproteobacteria</taxon>
        <taxon>Vibrionales</taxon>
        <taxon>Vibrionaceae</taxon>
        <taxon>Vibrio</taxon>
    </lineage>
</organism>
<sequence>MQNIKMLLHSDDSIEVTGQVVAIRSYTQKDVVTQNVADKKAGEGSLYNQGWVYVGHFDKNEIPLGPNNPLVSNRKKIKETLTTKTLLNVRSGYPDFPFYKLAPAIGSIQGGKQVKVLNVVETGNNKYWAFAKYRT</sequence>
<gene>
    <name evidence="1" type="ORF">F0238_21480</name>
</gene>
<accession>A0AAP7DFF9</accession>